<proteinExistence type="predicted"/>
<feature type="non-terminal residue" evidence="1">
    <location>
        <position position="1"/>
    </location>
</feature>
<dbReference type="Proteomes" id="UP000077521">
    <property type="component" value="Unassembled WGS sequence"/>
</dbReference>
<reference evidence="1" key="2">
    <citation type="journal article" date="2019" name="IMA Fungus">
        <title>Genome sequencing and comparison of five Tilletia species to identify candidate genes for the detection of regulated species infecting wheat.</title>
        <authorList>
            <person name="Nguyen H.D.T."/>
            <person name="Sultana T."/>
            <person name="Kesanakurti P."/>
            <person name="Hambleton S."/>
        </authorList>
    </citation>
    <scope>NUCLEOTIDE SEQUENCE</scope>
    <source>
        <strain evidence="1">DAOMC 236416</strain>
    </source>
</reference>
<accession>A0A8T8SAH1</accession>
<keyword evidence="2" id="KW-1185">Reference proteome</keyword>
<reference evidence="1" key="1">
    <citation type="submission" date="2016-04" db="EMBL/GenBank/DDBJ databases">
        <authorList>
            <person name="Nguyen H.D."/>
            <person name="Samba Siva P."/>
            <person name="Cullis J."/>
            <person name="Levesque C.A."/>
            <person name="Hambleton S."/>
        </authorList>
    </citation>
    <scope>NUCLEOTIDE SEQUENCE</scope>
    <source>
        <strain evidence="1">DAOMC 236416</strain>
    </source>
</reference>
<dbReference type="AlphaFoldDB" id="A0A8T8SAH1"/>
<dbReference type="EMBL" id="LWDF02002443">
    <property type="protein sequence ID" value="KAE8236012.1"/>
    <property type="molecule type" value="Genomic_DNA"/>
</dbReference>
<protein>
    <submittedName>
        <fullName evidence="1">Uncharacterized protein</fullName>
    </submittedName>
</protein>
<organism evidence="1 2">
    <name type="scientific">Tilletia indica</name>
    <dbReference type="NCBI Taxonomy" id="43049"/>
    <lineage>
        <taxon>Eukaryota</taxon>
        <taxon>Fungi</taxon>
        <taxon>Dikarya</taxon>
        <taxon>Basidiomycota</taxon>
        <taxon>Ustilaginomycotina</taxon>
        <taxon>Exobasidiomycetes</taxon>
        <taxon>Tilletiales</taxon>
        <taxon>Tilletiaceae</taxon>
        <taxon>Tilletia</taxon>
    </lineage>
</organism>
<gene>
    <name evidence="1" type="ORF">A4X13_0g9295</name>
</gene>
<name>A0A8T8SAH1_9BASI</name>
<evidence type="ECO:0000313" key="1">
    <source>
        <dbReference type="EMBL" id="KAE8236012.1"/>
    </source>
</evidence>
<evidence type="ECO:0000313" key="2">
    <source>
        <dbReference type="Proteomes" id="UP000077521"/>
    </source>
</evidence>
<comment type="caution">
    <text evidence="1">The sequence shown here is derived from an EMBL/GenBank/DDBJ whole genome shotgun (WGS) entry which is preliminary data.</text>
</comment>
<sequence>ILTRMETVASKGLRVLALAQRSDEESSTSTPFLDEDVPTKSLQLATSAEVCRRAGMSYDRMLW</sequence>